<comment type="subcellular location">
    <subcellularLocation>
        <location evidence="1">Membrane</location>
        <topology evidence="1">Multi-pass membrane protein</topology>
    </subcellularLocation>
</comment>
<feature type="transmembrane region" description="Helical" evidence="5">
    <location>
        <begin position="92"/>
        <end position="117"/>
    </location>
</feature>
<dbReference type="AlphaFoldDB" id="A0A6P7S4S4"/>
<dbReference type="Proteomes" id="UP000515154">
    <property type="component" value="Linkage group LG3"/>
</dbReference>
<accession>A0A6P7S4S4</accession>
<gene>
    <name evidence="7" type="primary">LOC115209146</name>
</gene>
<dbReference type="RefSeq" id="XP_029633175.1">
    <property type="nucleotide sequence ID" value="XM_029777315.1"/>
</dbReference>
<evidence type="ECO:0000256" key="2">
    <source>
        <dbReference type="ARBA" id="ARBA00022692"/>
    </source>
</evidence>
<keyword evidence="6" id="KW-1185">Reference proteome</keyword>
<dbReference type="GO" id="GO:0016020">
    <property type="term" value="C:membrane"/>
    <property type="evidence" value="ECO:0007669"/>
    <property type="project" value="UniProtKB-SubCell"/>
</dbReference>
<name>A0A6P7S4S4_9MOLL</name>
<dbReference type="PRINTS" id="PR00259">
    <property type="entry name" value="TMFOUR"/>
</dbReference>
<evidence type="ECO:0000256" key="4">
    <source>
        <dbReference type="ARBA" id="ARBA00023136"/>
    </source>
</evidence>
<keyword evidence="3 5" id="KW-1133">Transmembrane helix</keyword>
<dbReference type="InterPro" id="IPR008952">
    <property type="entry name" value="Tetraspanin_EC2_sf"/>
</dbReference>
<evidence type="ECO:0000313" key="6">
    <source>
        <dbReference type="Proteomes" id="UP000515154"/>
    </source>
</evidence>
<dbReference type="KEGG" id="osn:115209146"/>
<reference evidence="7" key="1">
    <citation type="submission" date="2025-08" db="UniProtKB">
        <authorList>
            <consortium name="RefSeq"/>
        </authorList>
    </citation>
    <scope>IDENTIFICATION</scope>
</reference>
<evidence type="ECO:0000256" key="3">
    <source>
        <dbReference type="ARBA" id="ARBA00022989"/>
    </source>
</evidence>
<feature type="transmembrane region" description="Helical" evidence="5">
    <location>
        <begin position="192"/>
        <end position="216"/>
    </location>
</feature>
<keyword evidence="4 5" id="KW-0472">Membrane</keyword>
<dbReference type="Pfam" id="PF00335">
    <property type="entry name" value="Tetraspanin"/>
    <property type="match status" value="1"/>
</dbReference>
<sequence>MALTYRAKVVKYILLCLNSFLFFVGLSGIVTCYCTNRNKEVVFENINKLNPTDNQFHDYRLTASAYLLVSSTLIMLTLTILGYCGTLKELKFLLVVYVFSMAFILAIELSAFLLNVITMSTIEYSMKDTLENIIKNATLNNTLKEQIKMFQNLTKCCAISHRDKELNSTANCDVYTQDCYEKISYILTENDAVVSTFSFLIFTIQCALMVLAYVFLSSISIRQGH</sequence>
<protein>
    <submittedName>
        <fullName evidence="7">Tetraspanin-8-like</fullName>
    </submittedName>
</protein>
<feature type="transmembrane region" description="Helical" evidence="5">
    <location>
        <begin position="63"/>
        <end position="85"/>
    </location>
</feature>
<evidence type="ECO:0000313" key="7">
    <source>
        <dbReference type="RefSeq" id="XP_029633175.1"/>
    </source>
</evidence>
<dbReference type="SUPFAM" id="SSF48652">
    <property type="entry name" value="Tetraspanin"/>
    <property type="match status" value="1"/>
</dbReference>
<evidence type="ECO:0000256" key="1">
    <source>
        <dbReference type="ARBA" id="ARBA00004141"/>
    </source>
</evidence>
<keyword evidence="2 5" id="KW-0812">Transmembrane</keyword>
<dbReference type="InterPro" id="IPR018499">
    <property type="entry name" value="Tetraspanin/Peripherin"/>
</dbReference>
<organism evidence="6 7">
    <name type="scientific">Octopus sinensis</name>
    <name type="common">East Asian common octopus</name>
    <dbReference type="NCBI Taxonomy" id="2607531"/>
    <lineage>
        <taxon>Eukaryota</taxon>
        <taxon>Metazoa</taxon>
        <taxon>Spiralia</taxon>
        <taxon>Lophotrochozoa</taxon>
        <taxon>Mollusca</taxon>
        <taxon>Cephalopoda</taxon>
        <taxon>Coleoidea</taxon>
        <taxon>Octopodiformes</taxon>
        <taxon>Octopoda</taxon>
        <taxon>Incirrata</taxon>
        <taxon>Octopodidae</taxon>
        <taxon>Octopus</taxon>
    </lineage>
</organism>
<evidence type="ECO:0000256" key="5">
    <source>
        <dbReference type="SAM" id="Phobius"/>
    </source>
</evidence>
<feature type="transmembrane region" description="Helical" evidence="5">
    <location>
        <begin position="12"/>
        <end position="30"/>
    </location>
</feature>
<proteinExistence type="predicted"/>